<accession>G4YL29</accession>
<evidence type="ECO:0000313" key="2">
    <source>
        <dbReference type="Proteomes" id="UP000002640"/>
    </source>
</evidence>
<reference evidence="1 2" key="1">
    <citation type="journal article" date="2006" name="Science">
        <title>Phytophthora genome sequences uncover evolutionary origins and mechanisms of pathogenesis.</title>
        <authorList>
            <person name="Tyler B.M."/>
            <person name="Tripathy S."/>
            <person name="Zhang X."/>
            <person name="Dehal P."/>
            <person name="Jiang R.H."/>
            <person name="Aerts A."/>
            <person name="Arredondo F.D."/>
            <person name="Baxter L."/>
            <person name="Bensasson D."/>
            <person name="Beynon J.L."/>
            <person name="Chapman J."/>
            <person name="Damasceno C.M."/>
            <person name="Dorrance A.E."/>
            <person name="Dou D."/>
            <person name="Dickerman A.W."/>
            <person name="Dubchak I.L."/>
            <person name="Garbelotto M."/>
            <person name="Gijzen M."/>
            <person name="Gordon S.G."/>
            <person name="Govers F."/>
            <person name="Grunwald N.J."/>
            <person name="Huang W."/>
            <person name="Ivors K.L."/>
            <person name="Jones R.W."/>
            <person name="Kamoun S."/>
            <person name="Krampis K."/>
            <person name="Lamour K.H."/>
            <person name="Lee M.K."/>
            <person name="McDonald W.H."/>
            <person name="Medina M."/>
            <person name="Meijer H.J."/>
            <person name="Nordberg E.K."/>
            <person name="Maclean D.J."/>
            <person name="Ospina-Giraldo M.D."/>
            <person name="Morris P.F."/>
            <person name="Phuntumart V."/>
            <person name="Putnam N.H."/>
            <person name="Rash S."/>
            <person name="Rose J.K."/>
            <person name="Sakihama Y."/>
            <person name="Salamov A.A."/>
            <person name="Savidor A."/>
            <person name="Scheuring C.F."/>
            <person name="Smith B.M."/>
            <person name="Sobral B.W."/>
            <person name="Terry A."/>
            <person name="Torto-Alalibo T.A."/>
            <person name="Win J."/>
            <person name="Xu Z."/>
            <person name="Zhang H."/>
            <person name="Grigoriev I.V."/>
            <person name="Rokhsar D.S."/>
            <person name="Boore J.L."/>
        </authorList>
    </citation>
    <scope>NUCLEOTIDE SEQUENCE [LARGE SCALE GENOMIC DNA]</scope>
    <source>
        <strain evidence="1 2">P6497</strain>
    </source>
</reference>
<dbReference type="AlphaFoldDB" id="G4YL29"/>
<dbReference type="InParanoid" id="G4YL29"/>
<dbReference type="PANTHER" id="PTHR33266">
    <property type="entry name" value="CHROMOSOME 15, WHOLE GENOME SHOTGUN SEQUENCE"/>
    <property type="match status" value="1"/>
</dbReference>
<dbReference type="RefSeq" id="XP_009517059.1">
    <property type="nucleotide sequence ID" value="XM_009518764.1"/>
</dbReference>
<protein>
    <submittedName>
        <fullName evidence="1">Uncharacterized protein</fullName>
    </submittedName>
</protein>
<organism evidence="1 2">
    <name type="scientific">Phytophthora sojae (strain P6497)</name>
    <name type="common">Soybean stem and root rot agent</name>
    <name type="synonym">Phytophthora megasperma f. sp. glycines</name>
    <dbReference type="NCBI Taxonomy" id="1094619"/>
    <lineage>
        <taxon>Eukaryota</taxon>
        <taxon>Sar</taxon>
        <taxon>Stramenopiles</taxon>
        <taxon>Oomycota</taxon>
        <taxon>Peronosporomycetes</taxon>
        <taxon>Peronosporales</taxon>
        <taxon>Peronosporaceae</taxon>
        <taxon>Phytophthora</taxon>
    </lineage>
</organism>
<feature type="non-terminal residue" evidence="1">
    <location>
        <position position="1"/>
    </location>
</feature>
<gene>
    <name evidence="1" type="ORF">PHYSODRAFT_457046</name>
</gene>
<proteinExistence type="predicted"/>
<name>G4YL29_PHYSP</name>
<dbReference type="GeneID" id="20653109"/>
<dbReference type="KEGG" id="psoj:PHYSODRAFT_457046"/>
<dbReference type="Proteomes" id="UP000002640">
    <property type="component" value="Unassembled WGS sequence"/>
</dbReference>
<sequence>EHLERCWEAYTSSPGSFSAPCTSVLLSFGFGKSRALQKLAEDSCAKLVAMYRYAQKNWEVVGEEWLELFTSQEADTKVAMTLQTAMASKAQTGVKKTSPGKPRVVVLAVDEARKLFQLDHNSVDHMDRLHKALGVADFMAILAYVTYKQDGILSSYDTEPVLALGATRVWYSLENGLSDFILPQFKRMLVDQTIDAGHNGEVVARIVLLLVMDAATMIGGEVRDHTTKIYHTFRFKGQYVSVASFLRLLVGASPQDVKAFREWESTWALWEMGFCQFVQLDEEPTEDTLWFLLGRRAAGVLPRNDKGIDLIIPIFSDADDAEVLMVLVQVNNLENDANCFLESAGAKMDPKRAFSRGNALRENSSADMIRVYLNLREQ</sequence>
<evidence type="ECO:0000313" key="1">
    <source>
        <dbReference type="EMBL" id="EGZ29784.1"/>
    </source>
</evidence>
<feature type="non-terminal residue" evidence="1">
    <location>
        <position position="378"/>
    </location>
</feature>
<dbReference type="STRING" id="1094619.G4YL29"/>
<dbReference type="PANTHER" id="PTHR33266:SF1">
    <property type="entry name" value="F-BOX DOMAIN-CONTAINING PROTEIN"/>
    <property type="match status" value="1"/>
</dbReference>
<keyword evidence="2" id="KW-1185">Reference proteome</keyword>
<dbReference type="EMBL" id="JH159151">
    <property type="protein sequence ID" value="EGZ29784.1"/>
    <property type="molecule type" value="Genomic_DNA"/>
</dbReference>